<evidence type="ECO:0000256" key="2">
    <source>
        <dbReference type="ARBA" id="ARBA00023163"/>
    </source>
</evidence>
<dbReference type="KEGG" id="nbg:DV706_04685"/>
<reference evidence="4 5" key="1">
    <citation type="journal article" date="2019" name="Nat. Commun.">
        <title>A new type of DNA phosphorothioation-based antiviral system in archaea.</title>
        <authorList>
            <person name="Xiong L."/>
            <person name="Liu S."/>
            <person name="Chen S."/>
            <person name="Xiao Y."/>
            <person name="Zhu B."/>
            <person name="Gao Y."/>
            <person name="Zhang Y."/>
            <person name="Chen B."/>
            <person name="Luo J."/>
            <person name="Deng Z."/>
            <person name="Chen X."/>
            <person name="Wang L."/>
            <person name="Chen S."/>
        </authorList>
    </citation>
    <scope>NUCLEOTIDE SEQUENCE [LARGE SCALE GENOMIC DNA]</scope>
    <source>
        <strain evidence="4 5">JCM 10635</strain>
    </source>
</reference>
<dbReference type="AlphaFoldDB" id="A0A4D6HJX6"/>
<evidence type="ECO:0000313" key="5">
    <source>
        <dbReference type="Proteomes" id="UP000296822"/>
    </source>
</evidence>
<dbReference type="PANTHER" id="PTHR34236">
    <property type="entry name" value="DIMETHYL SULFOXIDE REDUCTASE TRANSCRIPTIONAL ACTIVATOR"/>
    <property type="match status" value="1"/>
</dbReference>
<proteinExistence type="predicted"/>
<feature type="domain" description="HTH bat-type" evidence="3">
    <location>
        <begin position="150"/>
        <end position="201"/>
    </location>
</feature>
<dbReference type="PANTHER" id="PTHR34236:SF1">
    <property type="entry name" value="DIMETHYL SULFOXIDE REDUCTASE TRANSCRIPTIONAL ACTIVATOR"/>
    <property type="match status" value="1"/>
</dbReference>
<keyword evidence="1" id="KW-0805">Transcription regulation</keyword>
<dbReference type="EMBL" id="CP031305">
    <property type="protein sequence ID" value="QCC53845.1"/>
    <property type="molecule type" value="Genomic_DNA"/>
</dbReference>
<evidence type="ECO:0000259" key="3">
    <source>
        <dbReference type="Pfam" id="PF04967"/>
    </source>
</evidence>
<gene>
    <name evidence="4" type="ORF">DV706_04685</name>
</gene>
<dbReference type="Pfam" id="PF04967">
    <property type="entry name" value="HTH_10"/>
    <property type="match status" value="1"/>
</dbReference>
<dbReference type="GeneID" id="39850535"/>
<sequence>MITASFRIQLPEGIWVTDLSQAFPDATFRLLTGVQMGETAVELGEVIAREPRPISERIAAHPSIESYQRLEVTDDRSLAKYETTDTDLYAFIKDSAFPPEFPIDVRNGWYVLDFTGTNTAFDRLCNALDAIDYRYELLSCVETRETGGLLTDRQQTVLEAALRAGYFDVPRECTLAELASDLGIDKSTASGILRRGERRILTQALTGASGGRFDDVDRPR</sequence>
<organism evidence="4 5">
    <name type="scientific">Natronorubrum bangense</name>
    <dbReference type="NCBI Taxonomy" id="61858"/>
    <lineage>
        <taxon>Archaea</taxon>
        <taxon>Methanobacteriati</taxon>
        <taxon>Methanobacteriota</taxon>
        <taxon>Stenosarchaea group</taxon>
        <taxon>Halobacteria</taxon>
        <taxon>Halobacteriales</taxon>
        <taxon>Natrialbaceae</taxon>
        <taxon>Natronorubrum</taxon>
    </lineage>
</organism>
<keyword evidence="2" id="KW-0804">Transcription</keyword>
<accession>A0A4D6HJX6</accession>
<dbReference type="Proteomes" id="UP000296822">
    <property type="component" value="Chromosome"/>
</dbReference>
<evidence type="ECO:0000256" key="1">
    <source>
        <dbReference type="ARBA" id="ARBA00023015"/>
    </source>
</evidence>
<protein>
    <submittedName>
        <fullName evidence="4">Bacterio-opsin activator</fullName>
    </submittedName>
</protein>
<dbReference type="InterPro" id="IPR007050">
    <property type="entry name" value="HTH_bacterioopsin"/>
</dbReference>
<dbReference type="RefSeq" id="WP_006066287.1">
    <property type="nucleotide sequence ID" value="NZ_CP031305.1"/>
</dbReference>
<name>A0A4D6HJX6_9EURY</name>
<evidence type="ECO:0000313" key="4">
    <source>
        <dbReference type="EMBL" id="QCC53845.1"/>
    </source>
</evidence>